<dbReference type="AlphaFoldDB" id="A0A9D5HWE4"/>
<sequence>MDSRFGEFYSAFRLLGVEVGSSLSEIKSSYRKLAKKIHPDKNRGEHEKSAHERFTKLRDSYVLLCNDAERRRFEEYFLAKCGSSHIQPKCEQRNKDKNLRYGIDYKSNRVIRKGNACQVELEPLRKESIGLINIYKDRIKTITSEGCIHNKEQIWRSKLKSINLDRAIDQFNMFEKIVISKLEHLTRVVN</sequence>
<gene>
    <name evidence="2" type="ORF">OJ253_3158</name>
</gene>
<dbReference type="CDD" id="cd06257">
    <property type="entry name" value="DnaJ"/>
    <property type="match status" value="1"/>
</dbReference>
<dbReference type="InterPro" id="IPR001623">
    <property type="entry name" value="DnaJ_domain"/>
</dbReference>
<dbReference type="InterPro" id="IPR050817">
    <property type="entry name" value="DjlA_DnaK_co-chaperone"/>
</dbReference>
<dbReference type="OrthoDB" id="552049at2759"/>
<feature type="domain" description="J" evidence="1">
    <location>
        <begin position="10"/>
        <end position="77"/>
    </location>
</feature>
<dbReference type="Gene3D" id="1.10.287.110">
    <property type="entry name" value="DnaJ domain"/>
    <property type="match status" value="1"/>
</dbReference>
<proteinExistence type="predicted"/>
<dbReference type="InterPro" id="IPR036869">
    <property type="entry name" value="J_dom_sf"/>
</dbReference>
<accession>A0A9D5HWE4</accession>
<dbReference type="Proteomes" id="UP001067231">
    <property type="component" value="Unassembled WGS sequence"/>
</dbReference>
<evidence type="ECO:0000259" key="1">
    <source>
        <dbReference type="PROSITE" id="PS50076"/>
    </source>
</evidence>
<dbReference type="PROSITE" id="PS50076">
    <property type="entry name" value="DNAJ_2"/>
    <property type="match status" value="1"/>
</dbReference>
<evidence type="ECO:0000313" key="2">
    <source>
        <dbReference type="EMBL" id="KAJ1605417.1"/>
    </source>
</evidence>
<protein>
    <submittedName>
        <fullName evidence="2">Chaperone DNAJ</fullName>
    </submittedName>
</protein>
<dbReference type="SMART" id="SM00271">
    <property type="entry name" value="DnaJ"/>
    <property type="match status" value="1"/>
</dbReference>
<dbReference type="PRINTS" id="PR00625">
    <property type="entry name" value="JDOMAIN"/>
</dbReference>
<organism evidence="2">
    <name type="scientific">Cryptosporidium canis</name>
    <dbReference type="NCBI Taxonomy" id="195482"/>
    <lineage>
        <taxon>Eukaryota</taxon>
        <taxon>Sar</taxon>
        <taxon>Alveolata</taxon>
        <taxon>Apicomplexa</taxon>
        <taxon>Conoidasida</taxon>
        <taxon>Coccidia</taxon>
        <taxon>Eucoccidiorida</taxon>
        <taxon>Eimeriorina</taxon>
        <taxon>Cryptosporidiidae</taxon>
        <taxon>Cryptosporidium</taxon>
    </lineage>
</organism>
<dbReference type="EMBL" id="JAPCXC010000101">
    <property type="protein sequence ID" value="KAJ1605417.1"/>
    <property type="molecule type" value="Genomic_DNA"/>
</dbReference>
<dbReference type="PANTHER" id="PTHR24074">
    <property type="entry name" value="CO-CHAPERONE PROTEIN DJLA"/>
    <property type="match status" value="1"/>
</dbReference>
<dbReference type="SUPFAM" id="SSF46565">
    <property type="entry name" value="Chaperone J-domain"/>
    <property type="match status" value="1"/>
</dbReference>
<name>A0A9D5HWE4_9CRYT</name>
<reference evidence="2" key="1">
    <citation type="submission" date="2022-10" db="EMBL/GenBank/DDBJ databases">
        <title>Adaptive evolution leads to modifications in subtelomeric GC content in a zoonotic Cryptosporidium species.</title>
        <authorList>
            <person name="Li J."/>
            <person name="Feng Y."/>
            <person name="Xiao L."/>
        </authorList>
    </citation>
    <scope>NUCLEOTIDE SEQUENCE</scope>
    <source>
        <strain evidence="2">33844</strain>
    </source>
</reference>
<comment type="caution">
    <text evidence="2">The sequence shown here is derived from an EMBL/GenBank/DDBJ whole genome shotgun (WGS) entry which is preliminary data.</text>
</comment>
<dbReference type="Pfam" id="PF00226">
    <property type="entry name" value="DnaJ"/>
    <property type="match status" value="1"/>
</dbReference>